<comment type="similarity">
    <text evidence="11">Belongs to the dus family.</text>
</comment>
<evidence type="ECO:0000256" key="6">
    <source>
        <dbReference type="ARBA" id="ARBA00022857"/>
    </source>
</evidence>
<comment type="cofactor">
    <cofactor evidence="1 10 11 13">
        <name>FMN</name>
        <dbReference type="ChEBI" id="CHEBI:58210"/>
    </cofactor>
</comment>
<feature type="binding site" evidence="10 13">
    <location>
        <position position="175"/>
    </location>
    <ligand>
        <name>FMN</name>
        <dbReference type="ChEBI" id="CHEBI:58210"/>
    </ligand>
</feature>
<comment type="caution">
    <text evidence="15">The sequence shown here is derived from an EMBL/GenBank/DDBJ whole genome shotgun (WGS) entry which is preliminary data.</text>
</comment>
<dbReference type="InterPro" id="IPR013785">
    <property type="entry name" value="Aldolase_TIM"/>
</dbReference>
<keyword evidence="7 10" id="KW-0694">RNA-binding</keyword>
<keyword evidence="5 10" id="KW-0819">tRNA processing</keyword>
<dbReference type="Gene3D" id="1.20.120.1460">
    <property type="match status" value="1"/>
</dbReference>
<dbReference type="PANTHER" id="PTHR42907:SF1">
    <property type="entry name" value="FMN-LINKED OXIDOREDUCTASES SUPERFAMILY PROTEIN"/>
    <property type="match status" value="1"/>
</dbReference>
<dbReference type="NCBIfam" id="NF008774">
    <property type="entry name" value="PRK11815.1"/>
    <property type="match status" value="1"/>
</dbReference>
<reference evidence="15" key="1">
    <citation type="submission" date="2022-01" db="EMBL/GenBank/DDBJ databases">
        <authorList>
            <person name="Lagorce A."/>
        </authorList>
    </citation>
    <scope>NUCLEOTIDE SEQUENCE</scope>
    <source>
        <strain evidence="15">Th15_F1_D04</strain>
    </source>
</reference>
<evidence type="ECO:0000256" key="3">
    <source>
        <dbReference type="ARBA" id="ARBA00022630"/>
    </source>
</evidence>
<dbReference type="PROSITE" id="PS01136">
    <property type="entry name" value="UPF0034"/>
    <property type="match status" value="1"/>
</dbReference>
<evidence type="ECO:0000256" key="13">
    <source>
        <dbReference type="PIRSR" id="PIRSR006621-2"/>
    </source>
</evidence>
<feature type="active site" description="Proton donor" evidence="10 12">
    <location>
        <position position="136"/>
    </location>
</feature>
<dbReference type="SUPFAM" id="SSF51395">
    <property type="entry name" value="FMN-linked oxidoreductases"/>
    <property type="match status" value="1"/>
</dbReference>
<dbReference type="CDD" id="cd02801">
    <property type="entry name" value="DUS_like_FMN"/>
    <property type="match status" value="1"/>
</dbReference>
<dbReference type="InterPro" id="IPR018517">
    <property type="entry name" value="tRNA_hU_synthase_CS"/>
</dbReference>
<dbReference type="GO" id="GO:0102264">
    <property type="term" value="F:tRNA-dihydrouridine20 synthase activity"/>
    <property type="evidence" value="ECO:0007669"/>
    <property type="project" value="UniProtKB-EC"/>
</dbReference>
<keyword evidence="8 10" id="KW-0560">Oxidoreductase</keyword>
<proteinExistence type="inferred from homology"/>
<dbReference type="InterPro" id="IPR035587">
    <property type="entry name" value="DUS-like_FMN-bd"/>
</dbReference>
<dbReference type="NCBIfam" id="TIGR00742">
    <property type="entry name" value="yjbN"/>
    <property type="match status" value="1"/>
</dbReference>
<accession>A0AAU9Q515</accession>
<feature type="binding site" evidence="10 13">
    <location>
        <position position="106"/>
    </location>
    <ligand>
        <name>FMN</name>
        <dbReference type="ChEBI" id="CHEBI:58210"/>
    </ligand>
</feature>
<comment type="function">
    <text evidence="9 10">Catalyzes the synthesis of 5,6-dihydrouridine (D), a modified base found in the D-loop of most tRNAs, via the reduction of the C5-C6 double bond in target uridines. Specifically modifies U20 and U20a in tRNAs.</text>
</comment>
<protein>
    <recommendedName>
        <fullName evidence="10">tRNA-dihydrouridine(20/20a) synthase</fullName>
        <ecNumber evidence="10">1.3.1.91</ecNumber>
    </recommendedName>
    <alternativeName>
        <fullName evidence="10">U20-specific dihydrouridine synthase</fullName>
        <shortName evidence="10">U20-specific Dus</shortName>
    </alternativeName>
    <alternativeName>
        <fullName evidence="10">tRNA-dihydrouridine synthase A</fullName>
    </alternativeName>
</protein>
<dbReference type="Pfam" id="PF01207">
    <property type="entry name" value="Dus"/>
    <property type="match status" value="1"/>
</dbReference>
<evidence type="ECO:0000256" key="7">
    <source>
        <dbReference type="ARBA" id="ARBA00022884"/>
    </source>
</evidence>
<evidence type="ECO:0000256" key="4">
    <source>
        <dbReference type="ARBA" id="ARBA00022643"/>
    </source>
</evidence>
<dbReference type="InterPro" id="IPR001269">
    <property type="entry name" value="DUS_fam"/>
</dbReference>
<keyword evidence="6 10" id="KW-0521">NADP</keyword>
<feature type="site" description="Interacts with tRNA; defines subfamily-specific binding signature" evidence="10">
    <location>
        <position position="339"/>
    </location>
</feature>
<feature type="site" description="Interacts with tRNA" evidence="10">
    <location>
        <position position="223"/>
    </location>
</feature>
<dbReference type="PANTHER" id="PTHR42907">
    <property type="entry name" value="FMN-LINKED OXIDOREDUCTASES SUPERFAMILY PROTEIN"/>
    <property type="match status" value="1"/>
</dbReference>
<dbReference type="PIRSF" id="PIRSF006621">
    <property type="entry name" value="Dus"/>
    <property type="match status" value="1"/>
</dbReference>
<evidence type="ECO:0000256" key="1">
    <source>
        <dbReference type="ARBA" id="ARBA00001917"/>
    </source>
</evidence>
<gene>
    <name evidence="10 15" type="primary">dusA</name>
    <name evidence="15" type="ORF">THF1D04_230007</name>
</gene>
<evidence type="ECO:0000256" key="2">
    <source>
        <dbReference type="ARBA" id="ARBA00022555"/>
    </source>
</evidence>
<keyword evidence="3 10" id="KW-0285">Flavoprotein</keyword>
<keyword evidence="4 10" id="KW-0288">FMN</keyword>
<feature type="binding site" evidence="10">
    <location>
        <begin position="54"/>
        <end position="56"/>
    </location>
    <ligand>
        <name>FMN</name>
        <dbReference type="ChEBI" id="CHEBI:58210"/>
    </ligand>
</feature>
<dbReference type="GO" id="GO:0000049">
    <property type="term" value="F:tRNA binding"/>
    <property type="evidence" value="ECO:0007669"/>
    <property type="project" value="UniProtKB-UniRule"/>
</dbReference>
<dbReference type="Proteomes" id="UP001295420">
    <property type="component" value="Unassembled WGS sequence"/>
</dbReference>
<evidence type="ECO:0000256" key="11">
    <source>
        <dbReference type="PIRNR" id="PIRNR006621"/>
    </source>
</evidence>
<comment type="similarity">
    <text evidence="10">Belongs to the Dus family. DusA subfamily.</text>
</comment>
<comment type="catalytic activity">
    <reaction evidence="10">
        <text>5,6-dihydrouridine(20a) in tRNA + NADP(+) = uridine(20a) in tRNA + NADPH + H(+)</text>
        <dbReference type="Rhea" id="RHEA:53344"/>
        <dbReference type="Rhea" id="RHEA-COMP:13535"/>
        <dbReference type="Rhea" id="RHEA-COMP:13536"/>
        <dbReference type="ChEBI" id="CHEBI:15378"/>
        <dbReference type="ChEBI" id="CHEBI:57783"/>
        <dbReference type="ChEBI" id="CHEBI:58349"/>
        <dbReference type="ChEBI" id="CHEBI:65315"/>
        <dbReference type="ChEBI" id="CHEBI:74443"/>
    </reaction>
</comment>
<dbReference type="EMBL" id="CAKMTQ010000016">
    <property type="protein sequence ID" value="CAH1528952.1"/>
    <property type="molecule type" value="Genomic_DNA"/>
</dbReference>
<evidence type="ECO:0000313" key="16">
    <source>
        <dbReference type="Proteomes" id="UP001295420"/>
    </source>
</evidence>
<feature type="site" description="Interacts with tRNA; defines subfamily-specific binding signature" evidence="10">
    <location>
        <position position="220"/>
    </location>
</feature>
<dbReference type="HAMAP" id="MF_02041">
    <property type="entry name" value="DusA_subfam"/>
    <property type="match status" value="1"/>
</dbReference>
<keyword evidence="2 10" id="KW-0820">tRNA-binding</keyword>
<comment type="catalytic activity">
    <reaction evidence="10">
        <text>5,6-dihydrouridine(20a) in tRNA + NAD(+) = uridine(20a) in tRNA + NADH + H(+)</text>
        <dbReference type="Rhea" id="RHEA:53348"/>
        <dbReference type="Rhea" id="RHEA-COMP:13535"/>
        <dbReference type="Rhea" id="RHEA-COMP:13536"/>
        <dbReference type="ChEBI" id="CHEBI:15378"/>
        <dbReference type="ChEBI" id="CHEBI:57540"/>
        <dbReference type="ChEBI" id="CHEBI:57945"/>
        <dbReference type="ChEBI" id="CHEBI:65315"/>
        <dbReference type="ChEBI" id="CHEBI:74443"/>
    </reaction>
</comment>
<name>A0AAU9Q515_9VIBR</name>
<dbReference type="FunFam" id="3.20.20.70:FF:000083">
    <property type="entry name" value="tRNA-dihydrouridine(20/20a) synthase"/>
    <property type="match status" value="1"/>
</dbReference>
<evidence type="ECO:0000313" key="15">
    <source>
        <dbReference type="EMBL" id="CAH1528952.1"/>
    </source>
</evidence>
<evidence type="ECO:0000259" key="14">
    <source>
        <dbReference type="Pfam" id="PF01207"/>
    </source>
</evidence>
<sequence>MRLSAIEFTRLASTAQWVYNTRLNFFERTFALYLGNVKTGVYIMTHSCRLSVAPMLDWTDRHCRYFHRLMTKETLLYTEMVTTGAIIHGKGDFLAYNEEEHPLALQLGGSNAADLATCAKLAQERGYDEINLNVGCPSDRVQNGRFGACLMAEPQLVADCVAAMKDVVDIPVTVKTRIGIDDQDSYEFLTDFVSIVSEKGGCEQFTIHARKAWLSGLSPKENREIPPLDYPRAYQLKKDFSHLTIAINGGVKSLEEAKDHLQHLDGVMIGREAYQSPYLLASVDQELFGSNAPVKKRSEIVEEMYPYIEAQLAKGAYLGHISRHMLGLFQNMPGARQWRRHISENAHKPGSGLEVLQDALAKIPKELNV</sequence>
<evidence type="ECO:0000256" key="12">
    <source>
        <dbReference type="PIRSR" id="PIRSR006621-1"/>
    </source>
</evidence>
<feature type="binding site" evidence="10 13">
    <location>
        <begin position="248"/>
        <end position="250"/>
    </location>
    <ligand>
        <name>FMN</name>
        <dbReference type="ChEBI" id="CHEBI:58210"/>
    </ligand>
</feature>
<evidence type="ECO:0000256" key="8">
    <source>
        <dbReference type="ARBA" id="ARBA00023002"/>
    </source>
</evidence>
<dbReference type="AlphaFoldDB" id="A0AAU9Q515"/>
<feature type="binding site" evidence="10 13">
    <location>
        <begin position="270"/>
        <end position="271"/>
    </location>
    <ligand>
        <name>FMN</name>
        <dbReference type="ChEBI" id="CHEBI:58210"/>
    </ligand>
</feature>
<feature type="site" description="Interacts with tRNA" evidence="10">
    <location>
        <position position="133"/>
    </location>
</feature>
<feature type="site" description="Interacts with tRNA; defines subfamily-specific binding signature" evidence="10">
    <location>
        <position position="336"/>
    </location>
</feature>
<evidence type="ECO:0000256" key="5">
    <source>
        <dbReference type="ARBA" id="ARBA00022694"/>
    </source>
</evidence>
<dbReference type="EC" id="1.3.1.91" evidence="10"/>
<dbReference type="GO" id="GO:0010181">
    <property type="term" value="F:FMN binding"/>
    <property type="evidence" value="ECO:0007669"/>
    <property type="project" value="UniProtKB-UniRule"/>
</dbReference>
<dbReference type="GO" id="GO:0050660">
    <property type="term" value="F:flavin adenine dinucleotide binding"/>
    <property type="evidence" value="ECO:0007669"/>
    <property type="project" value="InterPro"/>
</dbReference>
<comment type="catalytic activity">
    <reaction evidence="10">
        <text>5,6-dihydrouridine(20) in tRNA + NAD(+) = uridine(20) in tRNA + NADH + H(+)</text>
        <dbReference type="Rhea" id="RHEA:53340"/>
        <dbReference type="Rhea" id="RHEA-COMP:13533"/>
        <dbReference type="Rhea" id="RHEA-COMP:13534"/>
        <dbReference type="ChEBI" id="CHEBI:15378"/>
        <dbReference type="ChEBI" id="CHEBI:57540"/>
        <dbReference type="ChEBI" id="CHEBI:57945"/>
        <dbReference type="ChEBI" id="CHEBI:65315"/>
        <dbReference type="ChEBI" id="CHEBI:74443"/>
        <dbReference type="EC" id="1.3.1.91"/>
    </reaction>
</comment>
<evidence type="ECO:0000256" key="9">
    <source>
        <dbReference type="ARBA" id="ARBA00058013"/>
    </source>
</evidence>
<organism evidence="15 16">
    <name type="scientific">Vibrio owensii</name>
    <dbReference type="NCBI Taxonomy" id="696485"/>
    <lineage>
        <taxon>Bacteria</taxon>
        <taxon>Pseudomonadati</taxon>
        <taxon>Pseudomonadota</taxon>
        <taxon>Gammaproteobacteria</taxon>
        <taxon>Vibrionales</taxon>
        <taxon>Vibrionaceae</taxon>
        <taxon>Vibrio</taxon>
    </lineage>
</organism>
<feature type="domain" description="DUS-like FMN-binding" evidence="14">
    <location>
        <begin position="52"/>
        <end position="359"/>
    </location>
</feature>
<evidence type="ECO:0000256" key="10">
    <source>
        <dbReference type="HAMAP-Rule" id="MF_02041"/>
    </source>
</evidence>
<dbReference type="InterPro" id="IPR004653">
    <property type="entry name" value="DusA"/>
</dbReference>
<keyword evidence="13" id="KW-0547">Nucleotide-binding</keyword>
<feature type="binding site" evidence="10 13">
    <location>
        <position position="208"/>
    </location>
    <ligand>
        <name>FMN</name>
        <dbReference type="ChEBI" id="CHEBI:58210"/>
    </ligand>
</feature>
<comment type="catalytic activity">
    <reaction evidence="10">
        <text>5,6-dihydrouridine(20) in tRNA + NADP(+) = uridine(20) in tRNA + NADPH + H(+)</text>
        <dbReference type="Rhea" id="RHEA:53336"/>
        <dbReference type="Rhea" id="RHEA-COMP:13533"/>
        <dbReference type="Rhea" id="RHEA-COMP:13534"/>
        <dbReference type="ChEBI" id="CHEBI:15378"/>
        <dbReference type="ChEBI" id="CHEBI:57783"/>
        <dbReference type="ChEBI" id="CHEBI:58349"/>
        <dbReference type="ChEBI" id="CHEBI:65315"/>
        <dbReference type="ChEBI" id="CHEBI:74443"/>
        <dbReference type="EC" id="1.3.1.91"/>
    </reaction>
</comment>
<dbReference type="Gene3D" id="3.20.20.70">
    <property type="entry name" value="Aldolase class I"/>
    <property type="match status" value="1"/>
</dbReference>